<sequence>MEMQDKEFDQLFNSKLGDFEMEPSAHVWQNITRDLDGKKAKRSIMPYLGIAASVIVLACVSVLFLNKTVKKPHQPVTLVKVKPVKPLSTSDTSKPPVEVDNVEDDTYLKEKAVVAVEPKKPVPANKVPQVEQVKEETILSSNPVAQKTEPVLANATVEKPILLRPQAPDTEIGAVTATLINQPKTITEAPGSYITDPIPEKSPEKKRAHGLGGFFNTIIAAVDKREDKLIEFTDANNDEGTRITGVNLGIFKIKKQ</sequence>
<evidence type="ECO:0000313" key="3">
    <source>
        <dbReference type="EMBL" id="MFD0751750.1"/>
    </source>
</evidence>
<keyword evidence="2" id="KW-0812">Transmembrane</keyword>
<evidence type="ECO:0000256" key="2">
    <source>
        <dbReference type="SAM" id="Phobius"/>
    </source>
</evidence>
<accession>A0ABW2Z1L0</accession>
<organism evidence="3 4">
    <name type="scientific">Mucilaginibacter calamicampi</name>
    <dbReference type="NCBI Taxonomy" id="1302352"/>
    <lineage>
        <taxon>Bacteria</taxon>
        <taxon>Pseudomonadati</taxon>
        <taxon>Bacteroidota</taxon>
        <taxon>Sphingobacteriia</taxon>
        <taxon>Sphingobacteriales</taxon>
        <taxon>Sphingobacteriaceae</taxon>
        <taxon>Mucilaginibacter</taxon>
    </lineage>
</organism>
<reference evidence="4" key="1">
    <citation type="journal article" date="2019" name="Int. J. Syst. Evol. Microbiol.">
        <title>The Global Catalogue of Microorganisms (GCM) 10K type strain sequencing project: providing services to taxonomists for standard genome sequencing and annotation.</title>
        <authorList>
            <consortium name="The Broad Institute Genomics Platform"/>
            <consortium name="The Broad Institute Genome Sequencing Center for Infectious Disease"/>
            <person name="Wu L."/>
            <person name="Ma J."/>
        </authorList>
    </citation>
    <scope>NUCLEOTIDE SEQUENCE [LARGE SCALE GENOMIC DNA]</scope>
    <source>
        <strain evidence="4">CCUG 63418</strain>
    </source>
</reference>
<proteinExistence type="predicted"/>
<dbReference type="EMBL" id="JBHTHU010000021">
    <property type="protein sequence ID" value="MFD0751750.1"/>
    <property type="molecule type" value="Genomic_DNA"/>
</dbReference>
<dbReference type="Proteomes" id="UP001596958">
    <property type="component" value="Unassembled WGS sequence"/>
</dbReference>
<evidence type="ECO:0000313" key="4">
    <source>
        <dbReference type="Proteomes" id="UP001596958"/>
    </source>
</evidence>
<feature type="transmembrane region" description="Helical" evidence="2">
    <location>
        <begin position="44"/>
        <end position="65"/>
    </location>
</feature>
<evidence type="ECO:0000256" key="1">
    <source>
        <dbReference type="SAM" id="MobiDB-lite"/>
    </source>
</evidence>
<dbReference type="RefSeq" id="WP_377102044.1">
    <property type="nucleotide sequence ID" value="NZ_JBHTHU010000021.1"/>
</dbReference>
<keyword evidence="2" id="KW-1133">Transmembrane helix</keyword>
<keyword evidence="4" id="KW-1185">Reference proteome</keyword>
<gene>
    <name evidence="3" type="ORF">ACFQZS_16480</name>
</gene>
<feature type="region of interest" description="Disordered" evidence="1">
    <location>
        <begin position="190"/>
        <end position="209"/>
    </location>
</feature>
<name>A0ABW2Z1L0_9SPHI</name>
<protein>
    <recommendedName>
        <fullName evidence="5">Energy transducer TonB</fullName>
    </recommendedName>
</protein>
<comment type="caution">
    <text evidence="3">The sequence shown here is derived from an EMBL/GenBank/DDBJ whole genome shotgun (WGS) entry which is preliminary data.</text>
</comment>
<evidence type="ECO:0008006" key="5">
    <source>
        <dbReference type="Google" id="ProtNLM"/>
    </source>
</evidence>
<keyword evidence="2" id="KW-0472">Membrane</keyword>